<gene>
    <name evidence="13" type="ORF">DLJ54_07500</name>
</gene>
<dbReference type="Pfam" id="PF04095">
    <property type="entry name" value="NAPRTase"/>
    <property type="match status" value="1"/>
</dbReference>
<dbReference type="InterPro" id="IPR013785">
    <property type="entry name" value="Aldolase_TIM"/>
</dbReference>
<evidence type="ECO:0000313" key="13">
    <source>
        <dbReference type="EMBL" id="RAV31600.1"/>
    </source>
</evidence>
<feature type="domain" description="Nicotinate phosphoribosyltransferase N-terminal" evidence="12">
    <location>
        <begin position="54"/>
        <end position="175"/>
    </location>
</feature>
<feature type="region of interest" description="Disordered" evidence="10">
    <location>
        <begin position="1"/>
        <end position="52"/>
    </location>
</feature>
<comment type="function">
    <text evidence="9">Catalyzes the first step in the biosynthesis of NAD from nicotinic acid, the ATP-dependent synthesis of beta-nicotinate D-ribonucleotide from nicotinate and 5-phospho-D-ribose 1-phosphate.</text>
</comment>
<keyword evidence="6 9" id="KW-0662">Pyridine nucleotide biosynthesis</keyword>
<dbReference type="EC" id="6.3.4.21" evidence="3 9"/>
<dbReference type="NCBIfam" id="TIGR01513">
    <property type="entry name" value="NAPRTase_put"/>
    <property type="match status" value="1"/>
</dbReference>
<dbReference type="InterPro" id="IPR041525">
    <property type="entry name" value="N/Namide_PRibTrfase"/>
</dbReference>
<keyword evidence="13" id="KW-0328">Glycosyltransferase</keyword>
<evidence type="ECO:0000259" key="11">
    <source>
        <dbReference type="Pfam" id="PF04095"/>
    </source>
</evidence>
<accession>A0A364V4L5</accession>
<dbReference type="UniPathway" id="UPA00253">
    <property type="reaction ID" value="UER00457"/>
</dbReference>
<dbReference type="Gene3D" id="3.20.20.70">
    <property type="entry name" value="Aldolase class I"/>
    <property type="match status" value="1"/>
</dbReference>
<evidence type="ECO:0000256" key="5">
    <source>
        <dbReference type="ARBA" id="ARBA00022598"/>
    </source>
</evidence>
<evidence type="ECO:0000256" key="9">
    <source>
        <dbReference type="RuleBase" id="RU365100"/>
    </source>
</evidence>
<evidence type="ECO:0000259" key="12">
    <source>
        <dbReference type="Pfam" id="PF17767"/>
    </source>
</evidence>
<comment type="pathway">
    <text evidence="1 9">Cofactor biosynthesis; NAD(+) biosynthesis; nicotinate D-ribonucleotide from nicotinate: step 1/1.</text>
</comment>
<evidence type="ECO:0000256" key="6">
    <source>
        <dbReference type="ARBA" id="ARBA00022642"/>
    </source>
</evidence>
<dbReference type="PIRSF" id="PIRSF000484">
    <property type="entry name" value="NAPRT"/>
    <property type="match status" value="1"/>
</dbReference>
<evidence type="ECO:0000256" key="7">
    <source>
        <dbReference type="ARBA" id="ARBA00022679"/>
    </source>
</evidence>
<keyword evidence="4" id="KW-0597">Phosphoprotein</keyword>
<dbReference type="GO" id="GO:0047280">
    <property type="term" value="F:nicotinamide phosphoribosyltransferase activity"/>
    <property type="evidence" value="ECO:0007669"/>
    <property type="project" value="UniProtKB-ARBA"/>
</dbReference>
<dbReference type="InterPro" id="IPR040727">
    <property type="entry name" value="NAPRTase_N"/>
</dbReference>
<dbReference type="GO" id="GO:0005829">
    <property type="term" value="C:cytosol"/>
    <property type="evidence" value="ECO:0007669"/>
    <property type="project" value="TreeGrafter"/>
</dbReference>
<comment type="catalytic activity">
    <reaction evidence="8 9">
        <text>5-phospho-alpha-D-ribose 1-diphosphate + nicotinate + ATP + H2O = nicotinate beta-D-ribonucleotide + ADP + phosphate + diphosphate</text>
        <dbReference type="Rhea" id="RHEA:36163"/>
        <dbReference type="ChEBI" id="CHEBI:15377"/>
        <dbReference type="ChEBI" id="CHEBI:30616"/>
        <dbReference type="ChEBI" id="CHEBI:32544"/>
        <dbReference type="ChEBI" id="CHEBI:33019"/>
        <dbReference type="ChEBI" id="CHEBI:43474"/>
        <dbReference type="ChEBI" id="CHEBI:57502"/>
        <dbReference type="ChEBI" id="CHEBI:58017"/>
        <dbReference type="ChEBI" id="CHEBI:456216"/>
        <dbReference type="EC" id="6.3.4.21"/>
    </reaction>
</comment>
<comment type="PTM">
    <text evidence="9">Transiently phosphorylated on a His residue during the reaction cycle. Phosphorylation strongly increases the affinity for substrates and increases the rate of nicotinate D-ribonucleotide production. Dephosphorylation regenerates the low-affinity form of the enzyme, leading to product release.</text>
</comment>
<dbReference type="InterPro" id="IPR006405">
    <property type="entry name" value="Nic_PRibTrfase_pncB"/>
</dbReference>
<dbReference type="PANTHER" id="PTHR11098">
    <property type="entry name" value="NICOTINATE PHOSPHORIBOSYLTRANSFERASE"/>
    <property type="match status" value="1"/>
</dbReference>
<feature type="compositionally biased region" description="Polar residues" evidence="10">
    <location>
        <begin position="27"/>
        <end position="41"/>
    </location>
</feature>
<evidence type="ECO:0000256" key="1">
    <source>
        <dbReference type="ARBA" id="ARBA00004952"/>
    </source>
</evidence>
<proteinExistence type="inferred from homology"/>
<name>A0A364V4L5_9CORY</name>
<comment type="similarity">
    <text evidence="2 9">Belongs to the NAPRTase family.</text>
</comment>
<dbReference type="FunFam" id="3.20.20.70:FF:000076">
    <property type="entry name" value="Nicotinate phosphoribosyltransferase"/>
    <property type="match status" value="1"/>
</dbReference>
<dbReference type="Proteomes" id="UP000251577">
    <property type="component" value="Unassembled WGS sequence"/>
</dbReference>
<dbReference type="Gene3D" id="3.20.140.10">
    <property type="entry name" value="nicotinate phosphoribosyltransferase"/>
    <property type="match status" value="1"/>
</dbReference>
<dbReference type="SUPFAM" id="SSF51690">
    <property type="entry name" value="Nicotinate/Quinolinate PRTase C-terminal domain-like"/>
    <property type="match status" value="1"/>
</dbReference>
<dbReference type="GO" id="GO:0034355">
    <property type="term" value="P:NAD+ biosynthetic process via the salvage pathway"/>
    <property type="evidence" value="ECO:0007669"/>
    <property type="project" value="TreeGrafter"/>
</dbReference>
<dbReference type="NCBIfam" id="NF006698">
    <property type="entry name" value="PRK09243.1-5"/>
    <property type="match status" value="1"/>
</dbReference>
<evidence type="ECO:0000256" key="2">
    <source>
        <dbReference type="ARBA" id="ARBA00010897"/>
    </source>
</evidence>
<dbReference type="PANTHER" id="PTHR11098:SF8">
    <property type="entry name" value="NICOTINATE PHOSPHORIBOSYLTRANSFERASE PNCB1"/>
    <property type="match status" value="1"/>
</dbReference>
<dbReference type="InterPro" id="IPR007229">
    <property type="entry name" value="Nic_PRibTrfase-Fam"/>
</dbReference>
<keyword evidence="7 9" id="KW-0808">Transferase</keyword>
<evidence type="ECO:0000256" key="4">
    <source>
        <dbReference type="ARBA" id="ARBA00022553"/>
    </source>
</evidence>
<reference evidence="13 14" key="1">
    <citation type="journal article" date="2018" name="Syst. Appl. Microbiol.">
        <title>Corynebacterium heidelbergense sp. nov., isolated from the preen glands of Egyptian geese (Alopochen aegyptiacus).</title>
        <authorList>
            <person name="Braun M.S."/>
            <person name="Wang E."/>
            <person name="Zimmermann S."/>
            <person name="Wink M."/>
        </authorList>
    </citation>
    <scope>NUCLEOTIDE SEQUENCE [LARGE SCALE GENOMIC DNA]</scope>
    <source>
        <strain evidence="13 14">647</strain>
    </source>
</reference>
<dbReference type="Pfam" id="PF17767">
    <property type="entry name" value="NAPRTase_N"/>
    <property type="match status" value="1"/>
</dbReference>
<evidence type="ECO:0000256" key="10">
    <source>
        <dbReference type="SAM" id="MobiDB-lite"/>
    </source>
</evidence>
<organism evidence="13 14">
    <name type="scientific">Corynebacterium heidelbergense</name>
    <dbReference type="NCBI Taxonomy" id="2055947"/>
    <lineage>
        <taxon>Bacteria</taxon>
        <taxon>Bacillati</taxon>
        <taxon>Actinomycetota</taxon>
        <taxon>Actinomycetes</taxon>
        <taxon>Mycobacteriales</taxon>
        <taxon>Corynebacteriaceae</taxon>
        <taxon>Corynebacterium</taxon>
    </lineage>
</organism>
<dbReference type="NCBIfam" id="NF009131">
    <property type="entry name" value="PRK12484.1"/>
    <property type="match status" value="1"/>
</dbReference>
<dbReference type="AlphaFoldDB" id="A0A364V4L5"/>
<evidence type="ECO:0000313" key="14">
    <source>
        <dbReference type="Proteomes" id="UP000251577"/>
    </source>
</evidence>
<dbReference type="GO" id="GO:0004516">
    <property type="term" value="F:nicotinate phosphoribosyltransferase activity"/>
    <property type="evidence" value="ECO:0007669"/>
    <property type="project" value="UniProtKB-UniRule"/>
</dbReference>
<protein>
    <recommendedName>
        <fullName evidence="3 9">Nicotinate phosphoribosyltransferase</fullName>
        <ecNumber evidence="3 9">6.3.4.21</ecNumber>
    </recommendedName>
</protein>
<dbReference type="SUPFAM" id="SSF54675">
    <property type="entry name" value="Nicotinate/Quinolinate PRTase N-terminal domain-like"/>
    <property type="match status" value="1"/>
</dbReference>
<evidence type="ECO:0000256" key="8">
    <source>
        <dbReference type="ARBA" id="ARBA00048668"/>
    </source>
</evidence>
<keyword evidence="5 9" id="KW-0436">Ligase</keyword>
<comment type="caution">
    <text evidence="13">The sequence shown here is derived from an EMBL/GenBank/DDBJ whole genome shotgun (WGS) entry which is preliminary data.</text>
</comment>
<dbReference type="InterPro" id="IPR036068">
    <property type="entry name" value="Nicotinate_pribotase-like_C"/>
</dbReference>
<keyword evidence="14" id="KW-1185">Reference proteome</keyword>
<dbReference type="EMBL" id="QHCV01000074">
    <property type="protein sequence ID" value="RAV31600.1"/>
    <property type="molecule type" value="Genomic_DNA"/>
</dbReference>
<evidence type="ECO:0000256" key="3">
    <source>
        <dbReference type="ARBA" id="ARBA00013236"/>
    </source>
</evidence>
<feature type="domain" description="Nicotinate/nicotinamide phosphoribosyltransferase" evidence="11">
    <location>
        <begin position="197"/>
        <end position="383"/>
    </location>
</feature>
<sequence length="481" mass="51058">MLSVTTDNSASSASSAEQAPVGGVPNRTENSTPAPTATTDYSAHHGPGPRSSALLTDKYELTMLEAALHDGTAHKQCSFEVFTRRLPNERRYGVVAGTARVLRAVRDFVFTQDQLDQLEFLNEKTRDYLRNYRFTGHIDGYREGELYFPQSPILTVRGTFAECVVLETVILSILNSDSAIAGAAARMVTAAAGRPIIEMGSRRTHEYAAVSSSRAAYIAGFNATSNLEAAYRYGIPASGTAAHAWTLLHTHADGTPDEAAAFRAQVEAHGTDTTLLVDTYDITQGVKTAVEVAGTSLGAVRIDSGDLGVLCRQVREQLDSLGAHNTRIIVSSDLDEFAIAALRSEPVDGFGVGTSVVTGSGAPTAGLVYKLVEVEGVHVAKRSRGKASVGGAKAAVRACRSSGTAVEEITYPLGANTPDTGVLKAVELVVPLMRDGDIVEGLATLEESREYCAGQLVTLPWEGLALSRDEPALHVRHVNAT</sequence>